<dbReference type="EMBL" id="KN833690">
    <property type="protein sequence ID" value="KIK29358.1"/>
    <property type="molecule type" value="Genomic_DNA"/>
</dbReference>
<dbReference type="HOGENOM" id="CLU_054591_0_0_1"/>
<name>A0A0D0ABE8_9AGAM</name>
<sequence>MHPFGGTPVCPRCDKAVYAAEQTMGPGRKLYHKPCLACTSCSKRLDSLTLLEHDQMPYCKTCHVRLFGIRDLRQANLPNKEDPSPFPFISSSVRSAHGSLVNTPTGSASPVRSTFSTPLTHSRAYGSADLTTAPASGSRSPVRAHFTGMGGATPLLRANSTLPTCFNRASPSSPTTDCTNSEAGEEINAETTEVNEVAGRNTTTFEESTLGIQRAGDFQTFSPKLLSPSETPGLISTANTTPLKQTSTGTRYGMALGGAGNSPVKSWGLGGTTPVCPRCGKNVYFAEQMKAIGKTWHKGCLRCSSCNTLLDSKRLNEKDGEPLCGRCYSKLHGPQGSGYALLGKAGG</sequence>
<evidence type="ECO:0000256" key="9">
    <source>
        <dbReference type="ARBA" id="ARBA00055254"/>
    </source>
</evidence>
<feature type="domain" description="LIM zinc-binding" evidence="13">
    <location>
        <begin position="8"/>
        <end position="69"/>
    </location>
</feature>
<feature type="domain" description="LIM zinc-binding" evidence="13">
    <location>
        <begin position="274"/>
        <end position="334"/>
    </location>
</feature>
<dbReference type="Pfam" id="PF00412">
    <property type="entry name" value="LIM"/>
    <property type="match status" value="2"/>
</dbReference>
<evidence type="ECO:0000256" key="1">
    <source>
        <dbReference type="ARBA" id="ARBA00004123"/>
    </source>
</evidence>
<reference evidence="14 15" key="1">
    <citation type="submission" date="2014-04" db="EMBL/GenBank/DDBJ databases">
        <authorList>
            <consortium name="DOE Joint Genome Institute"/>
            <person name="Kuo A."/>
            <person name="Kohler A."/>
            <person name="Costa M.D."/>
            <person name="Nagy L.G."/>
            <person name="Floudas D."/>
            <person name="Copeland A."/>
            <person name="Barry K.W."/>
            <person name="Cichocki N."/>
            <person name="Veneault-Fourrey C."/>
            <person name="LaButti K."/>
            <person name="Lindquist E.A."/>
            <person name="Lipzen A."/>
            <person name="Lundell T."/>
            <person name="Morin E."/>
            <person name="Murat C."/>
            <person name="Sun H."/>
            <person name="Tunlid A."/>
            <person name="Henrissat B."/>
            <person name="Grigoriev I.V."/>
            <person name="Hibbett D.S."/>
            <person name="Martin F."/>
            <person name="Nordberg H.P."/>
            <person name="Cantor M.N."/>
            <person name="Hua S.X."/>
        </authorList>
    </citation>
    <scope>NUCLEOTIDE SEQUENCE [LARGE SCALE GENOMIC DNA]</scope>
    <source>
        <strain evidence="14 15">441</strain>
    </source>
</reference>
<comment type="function">
    <text evidence="9">Seems to have a role in zinc absorption and may function as an intracellular zinc transport protein.</text>
</comment>
<dbReference type="FunFam" id="2.10.110.10:FF:000001">
    <property type="entry name" value="Cysteine and glycine-rich protein 1"/>
    <property type="match status" value="1"/>
</dbReference>
<dbReference type="PROSITE" id="PS50023">
    <property type="entry name" value="LIM_DOMAIN_2"/>
    <property type="match status" value="2"/>
</dbReference>
<keyword evidence="15" id="KW-1185">Reference proteome</keyword>
<dbReference type="GO" id="GO:0046872">
    <property type="term" value="F:metal ion binding"/>
    <property type="evidence" value="ECO:0007669"/>
    <property type="project" value="UniProtKB-KW"/>
</dbReference>
<proteinExistence type="predicted"/>
<keyword evidence="2" id="KW-0488">Methylation</keyword>
<dbReference type="GO" id="GO:0030036">
    <property type="term" value="P:actin cytoskeleton organization"/>
    <property type="evidence" value="ECO:0007669"/>
    <property type="project" value="TreeGrafter"/>
</dbReference>
<feature type="region of interest" description="Disordered" evidence="12">
    <location>
        <begin position="223"/>
        <end position="247"/>
    </location>
</feature>
<accession>A0A0D0ABE8</accession>
<evidence type="ECO:0000256" key="10">
    <source>
        <dbReference type="ARBA" id="ARBA00072537"/>
    </source>
</evidence>
<keyword evidence="6" id="KW-0007">Acetylation</keyword>
<dbReference type="STRING" id="765257.A0A0D0ABE8"/>
<reference evidence="15" key="2">
    <citation type="submission" date="2015-01" db="EMBL/GenBank/DDBJ databases">
        <title>Evolutionary Origins and Diversification of the Mycorrhizal Mutualists.</title>
        <authorList>
            <consortium name="DOE Joint Genome Institute"/>
            <consortium name="Mycorrhizal Genomics Consortium"/>
            <person name="Kohler A."/>
            <person name="Kuo A."/>
            <person name="Nagy L.G."/>
            <person name="Floudas D."/>
            <person name="Copeland A."/>
            <person name="Barry K.W."/>
            <person name="Cichocki N."/>
            <person name="Veneault-Fourrey C."/>
            <person name="LaButti K."/>
            <person name="Lindquist E.A."/>
            <person name="Lipzen A."/>
            <person name="Lundell T."/>
            <person name="Morin E."/>
            <person name="Murat C."/>
            <person name="Riley R."/>
            <person name="Ohm R."/>
            <person name="Sun H."/>
            <person name="Tunlid A."/>
            <person name="Henrissat B."/>
            <person name="Grigoriev I.V."/>
            <person name="Hibbett D.S."/>
            <person name="Martin F."/>
        </authorList>
    </citation>
    <scope>NUCLEOTIDE SEQUENCE [LARGE SCALE GENOMIC DNA]</scope>
    <source>
        <strain evidence="15">441</strain>
    </source>
</reference>
<dbReference type="OrthoDB" id="8062037at2759"/>
<evidence type="ECO:0000256" key="3">
    <source>
        <dbReference type="ARBA" id="ARBA00022723"/>
    </source>
</evidence>
<protein>
    <recommendedName>
        <fullName evidence="10">Cysteine-rich protein 1</fullName>
    </recommendedName>
</protein>
<evidence type="ECO:0000256" key="7">
    <source>
        <dbReference type="ARBA" id="ARBA00023038"/>
    </source>
</evidence>
<dbReference type="InterPro" id="IPR001781">
    <property type="entry name" value="Znf_LIM"/>
</dbReference>
<keyword evidence="5 11" id="KW-0862">Zinc</keyword>
<keyword evidence="4" id="KW-0677">Repeat</keyword>
<dbReference type="AlphaFoldDB" id="A0A0D0ABE8"/>
<evidence type="ECO:0000256" key="5">
    <source>
        <dbReference type="ARBA" id="ARBA00022833"/>
    </source>
</evidence>
<dbReference type="GO" id="GO:0005737">
    <property type="term" value="C:cytoplasm"/>
    <property type="evidence" value="ECO:0007669"/>
    <property type="project" value="TreeGrafter"/>
</dbReference>
<keyword evidence="7 11" id="KW-0440">LIM domain</keyword>
<dbReference type="PANTHER" id="PTHR24215:SF35">
    <property type="entry name" value="MUSCLE LIM PROTEIN MLP84B"/>
    <property type="match status" value="1"/>
</dbReference>
<organism evidence="14 15">
    <name type="scientific">Pisolithus microcarpus 441</name>
    <dbReference type="NCBI Taxonomy" id="765257"/>
    <lineage>
        <taxon>Eukaryota</taxon>
        <taxon>Fungi</taxon>
        <taxon>Dikarya</taxon>
        <taxon>Basidiomycota</taxon>
        <taxon>Agaricomycotina</taxon>
        <taxon>Agaricomycetes</taxon>
        <taxon>Agaricomycetidae</taxon>
        <taxon>Boletales</taxon>
        <taxon>Sclerodermatineae</taxon>
        <taxon>Pisolithaceae</taxon>
        <taxon>Pisolithus</taxon>
    </lineage>
</organism>
<dbReference type="PROSITE" id="PS00478">
    <property type="entry name" value="LIM_DOMAIN_1"/>
    <property type="match status" value="2"/>
</dbReference>
<dbReference type="FunFam" id="2.10.110.10:FF:000054">
    <property type="entry name" value="Cysteine-rich protein 1"/>
    <property type="match status" value="1"/>
</dbReference>
<gene>
    <name evidence="14" type="ORF">PISMIDRAFT_672827</name>
</gene>
<evidence type="ECO:0000256" key="6">
    <source>
        <dbReference type="ARBA" id="ARBA00022990"/>
    </source>
</evidence>
<dbReference type="SUPFAM" id="SSF57716">
    <property type="entry name" value="Glucocorticoid receptor-like (DNA-binding domain)"/>
    <property type="match status" value="4"/>
</dbReference>
<evidence type="ECO:0000313" key="14">
    <source>
        <dbReference type="EMBL" id="KIK29358.1"/>
    </source>
</evidence>
<evidence type="ECO:0000256" key="12">
    <source>
        <dbReference type="SAM" id="MobiDB-lite"/>
    </source>
</evidence>
<dbReference type="PANTHER" id="PTHR24215">
    <property type="entry name" value="RHO-GTPASE-ACTIVATING PROTEIN LRG1"/>
    <property type="match status" value="1"/>
</dbReference>
<dbReference type="Gene3D" id="2.10.110.10">
    <property type="entry name" value="Cysteine Rich Protein"/>
    <property type="match status" value="2"/>
</dbReference>
<keyword evidence="3 11" id="KW-0479">Metal-binding</keyword>
<evidence type="ECO:0000256" key="8">
    <source>
        <dbReference type="ARBA" id="ARBA00023242"/>
    </source>
</evidence>
<evidence type="ECO:0000259" key="13">
    <source>
        <dbReference type="PROSITE" id="PS50023"/>
    </source>
</evidence>
<keyword evidence="8" id="KW-0539">Nucleus</keyword>
<evidence type="ECO:0000256" key="11">
    <source>
        <dbReference type="PROSITE-ProRule" id="PRU00125"/>
    </source>
</evidence>
<evidence type="ECO:0000256" key="4">
    <source>
        <dbReference type="ARBA" id="ARBA00022737"/>
    </source>
</evidence>
<dbReference type="SMART" id="SM00132">
    <property type="entry name" value="LIM"/>
    <property type="match status" value="2"/>
</dbReference>
<dbReference type="Proteomes" id="UP000054018">
    <property type="component" value="Unassembled WGS sequence"/>
</dbReference>
<dbReference type="CDD" id="cd09326">
    <property type="entry name" value="LIM_CRP_like"/>
    <property type="match status" value="2"/>
</dbReference>
<evidence type="ECO:0000313" key="15">
    <source>
        <dbReference type="Proteomes" id="UP000054018"/>
    </source>
</evidence>
<comment type="subcellular location">
    <subcellularLocation>
        <location evidence="1">Nucleus</location>
    </subcellularLocation>
</comment>
<evidence type="ECO:0000256" key="2">
    <source>
        <dbReference type="ARBA" id="ARBA00022481"/>
    </source>
</evidence>
<feature type="compositionally biased region" description="Polar residues" evidence="12">
    <location>
        <begin position="228"/>
        <end position="247"/>
    </location>
</feature>
<dbReference type="GO" id="GO:0005634">
    <property type="term" value="C:nucleus"/>
    <property type="evidence" value="ECO:0007669"/>
    <property type="project" value="UniProtKB-SubCell"/>
</dbReference>
<dbReference type="GO" id="GO:0030695">
    <property type="term" value="F:GTPase regulator activity"/>
    <property type="evidence" value="ECO:0007669"/>
    <property type="project" value="UniProtKB-ARBA"/>
</dbReference>